<gene>
    <name evidence="3" type="ORF">U9M48_015073</name>
</gene>
<dbReference type="PANTHER" id="PTHR31175">
    <property type="entry name" value="AUXIN-RESPONSIVE FAMILY PROTEIN"/>
    <property type="match status" value="1"/>
</dbReference>
<feature type="compositionally biased region" description="Low complexity" evidence="2">
    <location>
        <begin position="371"/>
        <end position="381"/>
    </location>
</feature>
<feature type="region of interest" description="Disordered" evidence="2">
    <location>
        <begin position="110"/>
        <end position="135"/>
    </location>
</feature>
<protein>
    <recommendedName>
        <fullName evidence="5">Auxin-responsive protein SAUR36</fullName>
    </recommendedName>
</protein>
<evidence type="ECO:0000313" key="3">
    <source>
        <dbReference type="EMBL" id="WVZ65760.1"/>
    </source>
</evidence>
<evidence type="ECO:0008006" key="5">
    <source>
        <dbReference type="Google" id="ProtNLM"/>
    </source>
</evidence>
<evidence type="ECO:0000313" key="4">
    <source>
        <dbReference type="Proteomes" id="UP001341281"/>
    </source>
</evidence>
<sequence length="550" mass="58713">MSSSSILYNLEAFHTGPQSRSRRDNEFAGAGAGREKNQPPSAGRNLDCRNRNAGSRFQPGLRCRRTMGFPRPSQEGRAVMGSTVGPACQPAFAVGPTVVSSAAARLTGHLPSPAAAGGAEAGQRRRVRRAPHTRSFPGSVASAALSWAVTSVRQVAHRRRTTGGTVLLGCWQGTTTELRNALATSSDAFLLSKHITYSSTAASQGSVILLSLVNPNSSWDILSSSLKTAVPRYANGTSNLVPSAVYMAQWPLSATDEVVQHVVVSPVSVLTLCHFLANWASLLECIMTDSWFSGMVLGTWKALNVRVFGTPAILKPIIRGRQLSGDKAMSGNHSGLEVEHQTRTTVRAVELSRHRASILGPSFMELSIITSSSPPASSAPPDFASEPKLSELQPGKQTGDRNMVSAKKLVQMAKKWQRKAALARKRVTLAPAKEDEESPCSTSSVAGKGHCVVYSADGRRFEIPLAYLGTAIFGELLSLSQEEFGFDGEDGRITLPCEAAVMEYVMCLLRRNASEEVEAAFLSSIAMPCHCGNGLAQSMGVSQQVALPSF</sequence>
<comment type="similarity">
    <text evidence="1">Belongs to the ARG7 family.</text>
</comment>
<organism evidence="3 4">
    <name type="scientific">Paspalum notatum var. saurae</name>
    <dbReference type="NCBI Taxonomy" id="547442"/>
    <lineage>
        <taxon>Eukaryota</taxon>
        <taxon>Viridiplantae</taxon>
        <taxon>Streptophyta</taxon>
        <taxon>Embryophyta</taxon>
        <taxon>Tracheophyta</taxon>
        <taxon>Spermatophyta</taxon>
        <taxon>Magnoliopsida</taxon>
        <taxon>Liliopsida</taxon>
        <taxon>Poales</taxon>
        <taxon>Poaceae</taxon>
        <taxon>PACMAD clade</taxon>
        <taxon>Panicoideae</taxon>
        <taxon>Andropogonodae</taxon>
        <taxon>Paspaleae</taxon>
        <taxon>Paspalinae</taxon>
        <taxon>Paspalum</taxon>
    </lineage>
</organism>
<dbReference type="Pfam" id="PF02519">
    <property type="entry name" value="Auxin_inducible"/>
    <property type="match status" value="1"/>
</dbReference>
<reference evidence="3 4" key="1">
    <citation type="submission" date="2024-02" db="EMBL/GenBank/DDBJ databases">
        <title>High-quality chromosome-scale genome assembly of Pensacola bahiagrass (Paspalum notatum Flugge var. saurae).</title>
        <authorList>
            <person name="Vega J.M."/>
            <person name="Podio M."/>
            <person name="Orjuela J."/>
            <person name="Siena L.A."/>
            <person name="Pessino S.C."/>
            <person name="Combes M.C."/>
            <person name="Mariac C."/>
            <person name="Albertini E."/>
            <person name="Pupilli F."/>
            <person name="Ortiz J.P.A."/>
            <person name="Leblanc O."/>
        </authorList>
    </citation>
    <scope>NUCLEOTIDE SEQUENCE [LARGE SCALE GENOMIC DNA]</scope>
    <source>
        <strain evidence="3">R1</strain>
        <tissue evidence="3">Leaf</tissue>
    </source>
</reference>
<name>A0AAQ3T3H6_PASNO</name>
<evidence type="ECO:0000256" key="2">
    <source>
        <dbReference type="SAM" id="MobiDB-lite"/>
    </source>
</evidence>
<dbReference type="Proteomes" id="UP001341281">
    <property type="component" value="Chromosome 03"/>
</dbReference>
<dbReference type="EMBL" id="CP144747">
    <property type="protein sequence ID" value="WVZ65760.1"/>
    <property type="molecule type" value="Genomic_DNA"/>
</dbReference>
<dbReference type="GO" id="GO:0009733">
    <property type="term" value="P:response to auxin"/>
    <property type="evidence" value="ECO:0007669"/>
    <property type="project" value="InterPro"/>
</dbReference>
<feature type="region of interest" description="Disordered" evidence="2">
    <location>
        <begin position="14"/>
        <end position="66"/>
    </location>
</feature>
<dbReference type="AlphaFoldDB" id="A0AAQ3T3H6"/>
<dbReference type="PANTHER" id="PTHR31175:SF112">
    <property type="entry name" value="SAUR55-AUXIN-RESPONSIVE SAUR FAMILY MEMBER"/>
    <property type="match status" value="1"/>
</dbReference>
<proteinExistence type="inferred from homology"/>
<accession>A0AAQ3T3H6</accession>
<evidence type="ECO:0000256" key="1">
    <source>
        <dbReference type="ARBA" id="ARBA00006974"/>
    </source>
</evidence>
<keyword evidence="4" id="KW-1185">Reference proteome</keyword>
<dbReference type="InterPro" id="IPR003676">
    <property type="entry name" value="SAUR_fam"/>
</dbReference>
<feature type="region of interest" description="Disordered" evidence="2">
    <location>
        <begin position="370"/>
        <end position="399"/>
    </location>
</feature>